<dbReference type="Proteomes" id="UP000054107">
    <property type="component" value="Unassembled WGS sequence"/>
</dbReference>
<protein>
    <recommendedName>
        <fullName evidence="5">HCP-like protein</fullName>
    </recommendedName>
</protein>
<dbReference type="Gene3D" id="1.25.40.10">
    <property type="entry name" value="Tetratricopeptide repeat domain"/>
    <property type="match status" value="2"/>
</dbReference>
<dbReference type="InterPro" id="IPR006597">
    <property type="entry name" value="Sel1-like"/>
</dbReference>
<dbReference type="EMBL" id="LN733372">
    <property type="protein sequence ID" value="CEP16865.1"/>
    <property type="molecule type" value="Genomic_DNA"/>
</dbReference>
<name>A0A0B7NMV2_9FUNG</name>
<keyword evidence="1" id="KW-0677">Repeat</keyword>
<dbReference type="PANTHER" id="PTHR46430">
    <property type="entry name" value="PROTEIN SKT5-RELATED"/>
    <property type="match status" value="1"/>
</dbReference>
<organism evidence="3 4">
    <name type="scientific">Parasitella parasitica</name>
    <dbReference type="NCBI Taxonomy" id="35722"/>
    <lineage>
        <taxon>Eukaryota</taxon>
        <taxon>Fungi</taxon>
        <taxon>Fungi incertae sedis</taxon>
        <taxon>Mucoromycota</taxon>
        <taxon>Mucoromycotina</taxon>
        <taxon>Mucoromycetes</taxon>
        <taxon>Mucorales</taxon>
        <taxon>Mucorineae</taxon>
        <taxon>Mucoraceae</taxon>
        <taxon>Parasitella</taxon>
    </lineage>
</organism>
<dbReference type="SUPFAM" id="SSF81901">
    <property type="entry name" value="HCP-like"/>
    <property type="match status" value="1"/>
</dbReference>
<keyword evidence="4" id="KW-1185">Reference proteome</keyword>
<evidence type="ECO:0000256" key="2">
    <source>
        <dbReference type="SAM" id="MobiDB-lite"/>
    </source>
</evidence>
<evidence type="ECO:0000313" key="3">
    <source>
        <dbReference type="EMBL" id="CEP16865.1"/>
    </source>
</evidence>
<evidence type="ECO:0008006" key="5">
    <source>
        <dbReference type="Google" id="ProtNLM"/>
    </source>
</evidence>
<dbReference type="AlphaFoldDB" id="A0A0B7NMV2"/>
<feature type="compositionally biased region" description="Low complexity" evidence="2">
    <location>
        <begin position="36"/>
        <end position="54"/>
    </location>
</feature>
<dbReference type="InterPro" id="IPR011990">
    <property type="entry name" value="TPR-like_helical_dom_sf"/>
</dbReference>
<proteinExistence type="predicted"/>
<feature type="region of interest" description="Disordered" evidence="2">
    <location>
        <begin position="29"/>
        <end position="54"/>
    </location>
</feature>
<evidence type="ECO:0000256" key="1">
    <source>
        <dbReference type="ARBA" id="ARBA00022737"/>
    </source>
</evidence>
<dbReference type="OrthoDB" id="272077at2759"/>
<dbReference type="Pfam" id="PF08238">
    <property type="entry name" value="Sel1"/>
    <property type="match status" value="7"/>
</dbReference>
<evidence type="ECO:0000313" key="4">
    <source>
        <dbReference type="Proteomes" id="UP000054107"/>
    </source>
</evidence>
<dbReference type="InterPro" id="IPR051726">
    <property type="entry name" value="Chitin_Synth_Reg"/>
</dbReference>
<dbReference type="SMART" id="SM00671">
    <property type="entry name" value="SEL1"/>
    <property type="match status" value="7"/>
</dbReference>
<gene>
    <name evidence="3" type="primary">PARPA_11144.1 scaffold 42800</name>
</gene>
<dbReference type="STRING" id="35722.A0A0B7NMV2"/>
<dbReference type="PANTHER" id="PTHR46430:SF1">
    <property type="entry name" value="CHITIN SYNTHASE REGULATOR SKT5-RELATED"/>
    <property type="match status" value="1"/>
</dbReference>
<sequence length="467" mass="51170">MGDLTSPDALVLERPINDILLNNKQVLTPHQPDTISSNPSTHSDSSSVANSSNNNSFGHDSFSTIPNTSKSSSSSFSNNIYKDGVTSLQSEQLLNHSHLKPGKDASLLSYAETINMYRENAQKTNNPDIQCDFAVFMIEAAKQLPDDNVNTKHQYISEAEKLLKQLSLKGHANAQYSLAKLFDSGLLGKRGKPELEKAFSLYVQASKHFHANASDRAAKCYEHGLGCRQNGTKAVQFFKKAASLGHPGSMYRLGLAYMNGEIGVSKNSKEAVKWLNLSVEAATPEYPDAIYELALLYISGIPNVIFVDLEYSVALLNQAAELGHSAAAFKLGECYEYGKLNVQPDSALSIHYYTIAAELGNKDACFALTAWYLVGSPSVLPQSDENAYVWAKRAADMGLPKAEYAVGYFSEVGIGCQKDPTQAIEWYRKAAENGDKRAIQKLQGKTIKKKIPAEKKKSLSQEDCIIM</sequence>
<accession>A0A0B7NMV2</accession>
<reference evidence="3 4" key="1">
    <citation type="submission" date="2014-09" db="EMBL/GenBank/DDBJ databases">
        <authorList>
            <person name="Ellenberger Sabrina"/>
        </authorList>
    </citation>
    <scope>NUCLEOTIDE SEQUENCE [LARGE SCALE GENOMIC DNA]</scope>
    <source>
        <strain evidence="3 4">CBS 412.66</strain>
    </source>
</reference>